<keyword evidence="2" id="KW-0285">Flavoprotein</keyword>
<evidence type="ECO:0000256" key="5">
    <source>
        <dbReference type="SAM" id="SignalP"/>
    </source>
</evidence>
<protein>
    <submittedName>
        <fullName evidence="7">FAD binding domain-containing protein</fullName>
    </submittedName>
</protein>
<keyword evidence="5" id="KW-0732">Signal</keyword>
<dbReference type="Proteomes" id="UP000235786">
    <property type="component" value="Unassembled WGS sequence"/>
</dbReference>
<evidence type="ECO:0000256" key="2">
    <source>
        <dbReference type="ARBA" id="ARBA00022630"/>
    </source>
</evidence>
<dbReference type="SUPFAM" id="SSF56176">
    <property type="entry name" value="FAD-binding/transporter-associated domain-like"/>
    <property type="match status" value="1"/>
</dbReference>
<dbReference type="InterPro" id="IPR036318">
    <property type="entry name" value="FAD-bd_PCMH-like_sf"/>
</dbReference>
<dbReference type="EMBL" id="KZ613941">
    <property type="protein sequence ID" value="PMD44738.1"/>
    <property type="molecule type" value="Genomic_DNA"/>
</dbReference>
<evidence type="ECO:0000256" key="1">
    <source>
        <dbReference type="ARBA" id="ARBA00005466"/>
    </source>
</evidence>
<gene>
    <name evidence="7" type="ORF">L207DRAFT_483774</name>
</gene>
<sequence length="542" mass="59207">MYLLQVFLFSLVLGSACVTASDQAILHKPTDSSCHNACAALASSLGPLVHHSSPSFYTAQQSSLVPACVFTPTSPRDLSAGLQIIKSYDCHFAVRSGGHGISAGWSNSDGGVTIDLGSFNSVELLKDESEGERIARVGTGARWGDVYAALEPFGVAPVGGRSADVGVGGFILGGGISHLSRRYGWAMDNVKNFEVVLANGSIANINLDSAPDLFWALRGGGNNFGIVTRFDLQTYPQGPGWGGYNFHLMSHHDVSSRLSLLKLPFSAARPYTLNSLIDKTTTFLWRSACWLGFCLPVASLFSTFQNSSLELKTDPYAHMLIAFVYAADVNLHLGCSVTHYTTETGGPSAFSQFSSLPKVYSSLRNTTLRDSALEDTKYNQPGSRNLWLTSTFILNSTLISHLYTIFLSEIPATRSIKSAAIGLNFQPLSHETIKHFRKNGGNPLGLEQEEEPLMIVGYVLQWKREEDDEVMHKVGERILGRAVEEAKRMGLWRKFVYMNYAGSGQDVFGGYGEGNWERLREVGGRWDPEGVFTRLQPGGFKI</sequence>
<dbReference type="PROSITE" id="PS51387">
    <property type="entry name" value="FAD_PCMH"/>
    <property type="match status" value="1"/>
</dbReference>
<evidence type="ECO:0000313" key="7">
    <source>
        <dbReference type="EMBL" id="PMD44738.1"/>
    </source>
</evidence>
<dbReference type="InterPro" id="IPR016166">
    <property type="entry name" value="FAD-bd_PCMH"/>
</dbReference>
<feature type="domain" description="FAD-binding PCMH-type" evidence="6">
    <location>
        <begin position="62"/>
        <end position="237"/>
    </location>
</feature>
<dbReference type="GO" id="GO:0071949">
    <property type="term" value="F:FAD binding"/>
    <property type="evidence" value="ECO:0007669"/>
    <property type="project" value="InterPro"/>
</dbReference>
<proteinExistence type="inferred from homology"/>
<dbReference type="Pfam" id="PF01565">
    <property type="entry name" value="FAD_binding_4"/>
    <property type="match status" value="1"/>
</dbReference>
<feature type="chain" id="PRO_5014468672" evidence="5">
    <location>
        <begin position="17"/>
        <end position="542"/>
    </location>
</feature>
<keyword evidence="4" id="KW-0560">Oxidoreductase</keyword>
<dbReference type="InterPro" id="IPR016169">
    <property type="entry name" value="FAD-bd_PCMH_sub2"/>
</dbReference>
<accession>A0A2J6S1W8</accession>
<keyword evidence="3" id="KW-0274">FAD</keyword>
<dbReference type="InterPro" id="IPR050416">
    <property type="entry name" value="FAD-linked_Oxidoreductase"/>
</dbReference>
<dbReference type="STRING" id="1149755.A0A2J6S1W8"/>
<evidence type="ECO:0000256" key="3">
    <source>
        <dbReference type="ARBA" id="ARBA00022827"/>
    </source>
</evidence>
<reference evidence="7 8" key="1">
    <citation type="submission" date="2016-04" db="EMBL/GenBank/DDBJ databases">
        <title>A degradative enzymes factory behind the ericoid mycorrhizal symbiosis.</title>
        <authorList>
            <consortium name="DOE Joint Genome Institute"/>
            <person name="Martino E."/>
            <person name="Morin E."/>
            <person name="Grelet G."/>
            <person name="Kuo A."/>
            <person name="Kohler A."/>
            <person name="Daghino S."/>
            <person name="Barry K."/>
            <person name="Choi C."/>
            <person name="Cichocki N."/>
            <person name="Clum A."/>
            <person name="Copeland A."/>
            <person name="Hainaut M."/>
            <person name="Haridas S."/>
            <person name="Labutti K."/>
            <person name="Lindquist E."/>
            <person name="Lipzen A."/>
            <person name="Khouja H.-R."/>
            <person name="Murat C."/>
            <person name="Ohm R."/>
            <person name="Olson A."/>
            <person name="Spatafora J."/>
            <person name="Veneault-Fourrey C."/>
            <person name="Henrissat B."/>
            <person name="Grigoriev I."/>
            <person name="Martin F."/>
            <person name="Perotto S."/>
        </authorList>
    </citation>
    <scope>NUCLEOTIDE SEQUENCE [LARGE SCALE GENOMIC DNA]</scope>
    <source>
        <strain evidence="7 8">F</strain>
    </source>
</reference>
<feature type="signal peptide" evidence="5">
    <location>
        <begin position="1"/>
        <end position="16"/>
    </location>
</feature>
<dbReference type="AlphaFoldDB" id="A0A2J6S1W8"/>
<organism evidence="7 8">
    <name type="scientific">Hyaloscypha variabilis (strain UAMH 11265 / GT02V1 / F)</name>
    <name type="common">Meliniomyces variabilis</name>
    <dbReference type="NCBI Taxonomy" id="1149755"/>
    <lineage>
        <taxon>Eukaryota</taxon>
        <taxon>Fungi</taxon>
        <taxon>Dikarya</taxon>
        <taxon>Ascomycota</taxon>
        <taxon>Pezizomycotina</taxon>
        <taxon>Leotiomycetes</taxon>
        <taxon>Helotiales</taxon>
        <taxon>Hyaloscyphaceae</taxon>
        <taxon>Hyaloscypha</taxon>
        <taxon>Hyaloscypha variabilis</taxon>
    </lineage>
</organism>
<dbReference type="OrthoDB" id="2151789at2759"/>
<evidence type="ECO:0000259" key="6">
    <source>
        <dbReference type="PROSITE" id="PS51387"/>
    </source>
</evidence>
<keyword evidence="8" id="KW-1185">Reference proteome</keyword>
<dbReference type="GO" id="GO:0016491">
    <property type="term" value="F:oxidoreductase activity"/>
    <property type="evidence" value="ECO:0007669"/>
    <property type="project" value="UniProtKB-KW"/>
</dbReference>
<dbReference type="InterPro" id="IPR006094">
    <property type="entry name" value="Oxid_FAD_bind_N"/>
</dbReference>
<name>A0A2J6S1W8_HYAVF</name>
<dbReference type="Gene3D" id="3.30.465.10">
    <property type="match status" value="1"/>
</dbReference>
<evidence type="ECO:0000256" key="4">
    <source>
        <dbReference type="ARBA" id="ARBA00023002"/>
    </source>
</evidence>
<dbReference type="PANTHER" id="PTHR42973">
    <property type="entry name" value="BINDING OXIDOREDUCTASE, PUTATIVE (AFU_ORTHOLOGUE AFUA_1G17690)-RELATED"/>
    <property type="match status" value="1"/>
</dbReference>
<comment type="similarity">
    <text evidence="1">Belongs to the oxygen-dependent FAD-linked oxidoreductase family.</text>
</comment>
<evidence type="ECO:0000313" key="8">
    <source>
        <dbReference type="Proteomes" id="UP000235786"/>
    </source>
</evidence>
<dbReference type="PANTHER" id="PTHR42973:SF54">
    <property type="entry name" value="FAD-BINDING PCMH-TYPE DOMAIN-CONTAINING PROTEIN"/>
    <property type="match status" value="1"/>
</dbReference>